<keyword evidence="8 11" id="KW-0346">Stress response</keyword>
<dbReference type="InterPro" id="IPR027417">
    <property type="entry name" value="P-loop_NTPase"/>
</dbReference>
<dbReference type="GO" id="GO:0000725">
    <property type="term" value="P:recombinational repair"/>
    <property type="evidence" value="ECO:0007669"/>
    <property type="project" value="UniProtKB-UniRule"/>
</dbReference>
<evidence type="ECO:0000256" key="4">
    <source>
        <dbReference type="ARBA" id="ARBA00022771"/>
    </source>
</evidence>
<dbReference type="PROSITE" id="PS50162">
    <property type="entry name" value="RECA_2"/>
    <property type="match status" value="1"/>
</dbReference>
<dbReference type="InterPro" id="IPR041166">
    <property type="entry name" value="Rubredoxin_2"/>
</dbReference>
<keyword evidence="7 11" id="KW-0067">ATP-binding</keyword>
<evidence type="ECO:0000256" key="1">
    <source>
        <dbReference type="ARBA" id="ARBA00022723"/>
    </source>
</evidence>
<keyword evidence="5" id="KW-0378">Hydrolase</keyword>
<protein>
    <recommendedName>
        <fullName evidence="11 12">DNA repair protein RadA</fullName>
    </recommendedName>
</protein>
<evidence type="ECO:0000256" key="8">
    <source>
        <dbReference type="ARBA" id="ARBA00023016"/>
    </source>
</evidence>
<dbReference type="InterPro" id="IPR020588">
    <property type="entry name" value="RecA_ATP-bd"/>
</dbReference>
<comment type="function">
    <text evidence="13">DNA-dependent ATPase involved in processing of recombination intermediates, plays a role in repairing DNA breaks. Stimulates the branch migration of RecA-mediated strand transfer reactions, allowing the 3' invading strand to extend heteroduplex DNA faster. Binds ssDNA in the presence of ADP but not other nucleotides, has ATPase activity that is stimulated by ssDNA and various branched DNA structures, but inhibited by SSB. Does not have RecA's homology-searching function.</text>
</comment>
<dbReference type="SUPFAM" id="SSF54211">
    <property type="entry name" value="Ribosomal protein S5 domain 2-like"/>
    <property type="match status" value="1"/>
</dbReference>
<dbReference type="GO" id="GO:0016787">
    <property type="term" value="F:hydrolase activity"/>
    <property type="evidence" value="ECO:0007669"/>
    <property type="project" value="UniProtKB-KW"/>
</dbReference>
<dbReference type="InterPro" id="IPR003593">
    <property type="entry name" value="AAA+_ATPase"/>
</dbReference>
<comment type="domain">
    <text evidence="11">The middle region has homology to RecA with ATPase motifs including the RadA KNRFG motif, while the C-terminus is homologous to Lon protease.</text>
</comment>
<dbReference type="AlphaFoldDB" id="A0A2W2A9T8"/>
<dbReference type="RefSeq" id="WP_110999667.1">
    <property type="nucleotide sequence ID" value="NZ_QKTW01000019.1"/>
</dbReference>
<dbReference type="GO" id="GO:0005829">
    <property type="term" value="C:cytosol"/>
    <property type="evidence" value="ECO:0007669"/>
    <property type="project" value="TreeGrafter"/>
</dbReference>
<proteinExistence type="inferred from homology"/>
<evidence type="ECO:0000256" key="11">
    <source>
        <dbReference type="HAMAP-Rule" id="MF_01498"/>
    </source>
</evidence>
<dbReference type="SMART" id="SM00382">
    <property type="entry name" value="AAA"/>
    <property type="match status" value="1"/>
</dbReference>
<dbReference type="Pfam" id="PF13541">
    <property type="entry name" value="ChlI"/>
    <property type="match status" value="1"/>
</dbReference>
<dbReference type="OrthoDB" id="9803906at2"/>
<dbReference type="PANTHER" id="PTHR32472">
    <property type="entry name" value="DNA REPAIR PROTEIN RADA"/>
    <property type="match status" value="1"/>
</dbReference>
<dbReference type="Gene3D" id="3.30.230.10">
    <property type="match status" value="1"/>
</dbReference>
<evidence type="ECO:0000256" key="10">
    <source>
        <dbReference type="ARBA" id="ARBA00023204"/>
    </source>
</evidence>
<dbReference type="GO" id="GO:0140664">
    <property type="term" value="F:ATP-dependent DNA damage sensor activity"/>
    <property type="evidence" value="ECO:0007669"/>
    <property type="project" value="InterPro"/>
</dbReference>
<comment type="caution">
    <text evidence="15">The sequence shown here is derived from an EMBL/GenBank/DDBJ whole genome shotgun (WGS) entry which is preliminary data.</text>
</comment>
<keyword evidence="4 13" id="KW-0863">Zinc-finger</keyword>
<dbReference type="Proteomes" id="UP000248745">
    <property type="component" value="Unassembled WGS sequence"/>
</dbReference>
<dbReference type="SUPFAM" id="SSF52540">
    <property type="entry name" value="P-loop containing nucleoside triphosphate hydrolases"/>
    <property type="match status" value="1"/>
</dbReference>
<evidence type="ECO:0000313" key="16">
    <source>
        <dbReference type="Proteomes" id="UP000248745"/>
    </source>
</evidence>
<dbReference type="PANTHER" id="PTHR32472:SF10">
    <property type="entry name" value="DNA REPAIR PROTEIN RADA-LIKE PROTEIN"/>
    <property type="match status" value="1"/>
</dbReference>
<accession>A0A2W2A9T8</accession>
<comment type="similarity">
    <text evidence="11 13">Belongs to the RecA family. RadA subfamily.</text>
</comment>
<keyword evidence="10 11" id="KW-0234">DNA repair</keyword>
<keyword evidence="6 13" id="KW-0862">Zinc</keyword>
<dbReference type="FunFam" id="3.40.50.300:FF:000050">
    <property type="entry name" value="DNA repair protein RadA"/>
    <property type="match status" value="1"/>
</dbReference>
<evidence type="ECO:0000259" key="14">
    <source>
        <dbReference type="PROSITE" id="PS50162"/>
    </source>
</evidence>
<evidence type="ECO:0000256" key="3">
    <source>
        <dbReference type="ARBA" id="ARBA00022763"/>
    </source>
</evidence>
<feature type="region of interest" description="Lon-protease-like" evidence="11">
    <location>
        <begin position="355"/>
        <end position="458"/>
    </location>
</feature>
<feature type="short sequence motif" description="RadA KNRFG motif" evidence="11">
    <location>
        <begin position="256"/>
        <end position="260"/>
    </location>
</feature>
<dbReference type="InterPro" id="IPR004504">
    <property type="entry name" value="DNA_repair_RadA"/>
</dbReference>
<dbReference type="CDD" id="cd01121">
    <property type="entry name" value="RadA_SMS_N"/>
    <property type="match status" value="1"/>
</dbReference>
<sequence>MAKTKTAFFCQQCGYESPKWVGKCTACGMWNTMVEEVIQKEDSNGKSATIWDEEPKEKKKAHRIAEIITQEEIRMILPDPELNRVLGGGIVPGSVVLVAGEPGIGKSTLFLQAAMQWQNAGGTLYVSGEESAQQIKLRADRLGISNPNLFLLTATDTQTIFQEAKKVRPQLLIIDSIQTLESPYVSSAAGSVSQVRECAAELQRFAKTSNIPVCIIGHITKDGSIAGPKVLEHMVDTVLQFEGDRHYAYRILRTLKNRFGSTSELGIYEMVTQGMRPVSNPSEILLSQHDEPLSGVAIAATIEGLRPLMIEVQALVTHAVYGTPQRTVSGLDLRRLQLLLAVLEKRGGFHFGVKDVFVNIAGGIKVEDPSIELAVVCALLSSYEDKTLPSNISLVGEIGLSGEIRAVNRIDQRIAEAEKLGMDAIFIPKANAKGLPKANYNIAIKPVNKIEEVYGMLF</sequence>
<dbReference type="Pfam" id="PF18073">
    <property type="entry name" value="Zn_ribbon_LapB"/>
    <property type="match status" value="1"/>
</dbReference>
<feature type="domain" description="RecA family profile 1" evidence="14">
    <location>
        <begin position="71"/>
        <end position="219"/>
    </location>
</feature>
<keyword evidence="16" id="KW-1185">Reference proteome</keyword>
<dbReference type="Pfam" id="PF13481">
    <property type="entry name" value="AAA_25"/>
    <property type="match status" value="1"/>
</dbReference>
<dbReference type="InterPro" id="IPR014721">
    <property type="entry name" value="Ribsml_uS5_D2-typ_fold_subgr"/>
</dbReference>
<feature type="binding site" evidence="11">
    <location>
        <begin position="100"/>
        <end position="107"/>
    </location>
    <ligand>
        <name>ATP</name>
        <dbReference type="ChEBI" id="CHEBI:30616"/>
    </ligand>
</feature>
<evidence type="ECO:0000256" key="12">
    <source>
        <dbReference type="NCBIfam" id="TIGR00416"/>
    </source>
</evidence>
<evidence type="ECO:0000313" key="15">
    <source>
        <dbReference type="EMBL" id="PZF72155.1"/>
    </source>
</evidence>
<keyword evidence="9 11" id="KW-0238">DNA-binding</keyword>
<evidence type="ECO:0000256" key="6">
    <source>
        <dbReference type="ARBA" id="ARBA00022833"/>
    </source>
</evidence>
<keyword evidence="3 11" id="KW-0227">DNA damage</keyword>
<name>A0A2W2A9T8_9BACT</name>
<gene>
    <name evidence="11" type="primary">radA</name>
    <name evidence="15" type="ORF">DN068_14565</name>
</gene>
<keyword evidence="2 11" id="KW-0547">Nucleotide-binding</keyword>
<dbReference type="GO" id="GO:0008270">
    <property type="term" value="F:zinc ion binding"/>
    <property type="evidence" value="ECO:0007669"/>
    <property type="project" value="UniProtKB-KW"/>
</dbReference>
<reference evidence="15 16" key="1">
    <citation type="submission" date="2018-06" db="EMBL/GenBank/DDBJ databases">
        <title>Mucibacter soli gen. nov., sp. nov., a new member of the family Chitinophagaceae producing mucin.</title>
        <authorList>
            <person name="Kim M.-K."/>
            <person name="Park S."/>
            <person name="Kim T.-S."/>
            <person name="Joung Y."/>
            <person name="Han J.-H."/>
            <person name="Kim S.B."/>
        </authorList>
    </citation>
    <scope>NUCLEOTIDE SEQUENCE [LARGE SCALE GENOMIC DNA]</scope>
    <source>
        <strain evidence="15 16">R1-15</strain>
    </source>
</reference>
<evidence type="ECO:0000256" key="7">
    <source>
        <dbReference type="ARBA" id="ARBA00022840"/>
    </source>
</evidence>
<dbReference type="HAMAP" id="MF_01498">
    <property type="entry name" value="RadA_bact"/>
    <property type="match status" value="1"/>
</dbReference>
<dbReference type="Gene3D" id="3.40.50.300">
    <property type="entry name" value="P-loop containing nucleotide triphosphate hydrolases"/>
    <property type="match status" value="1"/>
</dbReference>
<evidence type="ECO:0000256" key="9">
    <source>
        <dbReference type="ARBA" id="ARBA00023125"/>
    </source>
</evidence>
<dbReference type="InterPro" id="IPR020568">
    <property type="entry name" value="Ribosomal_Su5_D2-typ_SF"/>
</dbReference>
<keyword evidence="1 11" id="KW-0479">Metal-binding</keyword>
<comment type="function">
    <text evidence="11">Plays a role in repairing double-strand DNA breaks, probably involving stabilizing or processing branched DNA or blocked replication forks.</text>
</comment>
<evidence type="ECO:0000256" key="13">
    <source>
        <dbReference type="RuleBase" id="RU003555"/>
    </source>
</evidence>
<dbReference type="GO" id="GO:0003684">
    <property type="term" value="F:damaged DNA binding"/>
    <property type="evidence" value="ECO:0007669"/>
    <property type="project" value="InterPro"/>
</dbReference>
<dbReference type="PRINTS" id="PR01874">
    <property type="entry name" value="DNAREPAIRADA"/>
</dbReference>
<organism evidence="15 16">
    <name type="scientific">Taibaiella soli</name>
    <dbReference type="NCBI Taxonomy" id="1649169"/>
    <lineage>
        <taxon>Bacteria</taxon>
        <taxon>Pseudomonadati</taxon>
        <taxon>Bacteroidota</taxon>
        <taxon>Chitinophagia</taxon>
        <taxon>Chitinophagales</taxon>
        <taxon>Chitinophagaceae</taxon>
        <taxon>Taibaiella</taxon>
    </lineage>
</organism>
<dbReference type="NCBIfam" id="TIGR00416">
    <property type="entry name" value="sms"/>
    <property type="match status" value="1"/>
</dbReference>
<dbReference type="GO" id="GO:0005524">
    <property type="term" value="F:ATP binding"/>
    <property type="evidence" value="ECO:0007669"/>
    <property type="project" value="UniProtKB-UniRule"/>
</dbReference>
<evidence type="ECO:0000256" key="2">
    <source>
        <dbReference type="ARBA" id="ARBA00022741"/>
    </source>
</evidence>
<dbReference type="EMBL" id="QKTW01000019">
    <property type="protein sequence ID" value="PZF72155.1"/>
    <property type="molecule type" value="Genomic_DNA"/>
</dbReference>
<evidence type="ECO:0000256" key="5">
    <source>
        <dbReference type="ARBA" id="ARBA00022801"/>
    </source>
</evidence>